<organism evidence="2 3">
    <name type="scientific">Symbiodinium pilosum</name>
    <name type="common">Dinoflagellate</name>
    <dbReference type="NCBI Taxonomy" id="2952"/>
    <lineage>
        <taxon>Eukaryota</taxon>
        <taxon>Sar</taxon>
        <taxon>Alveolata</taxon>
        <taxon>Dinophyceae</taxon>
        <taxon>Suessiales</taxon>
        <taxon>Symbiodiniaceae</taxon>
        <taxon>Symbiodinium</taxon>
    </lineage>
</organism>
<evidence type="ECO:0000313" key="3">
    <source>
        <dbReference type="Proteomes" id="UP000649617"/>
    </source>
</evidence>
<dbReference type="Proteomes" id="UP000649617">
    <property type="component" value="Unassembled WGS sequence"/>
</dbReference>
<feature type="region of interest" description="Disordered" evidence="1">
    <location>
        <begin position="45"/>
        <end position="89"/>
    </location>
</feature>
<protein>
    <submittedName>
        <fullName evidence="2">Pdia3 protein</fullName>
    </submittedName>
</protein>
<proteinExistence type="predicted"/>
<reference evidence="2" key="1">
    <citation type="submission" date="2021-02" db="EMBL/GenBank/DDBJ databases">
        <authorList>
            <person name="Dougan E. K."/>
            <person name="Rhodes N."/>
            <person name="Thang M."/>
            <person name="Chan C."/>
        </authorList>
    </citation>
    <scope>NUCLEOTIDE SEQUENCE</scope>
</reference>
<name>A0A812N8Q2_SYMPI</name>
<evidence type="ECO:0000256" key="1">
    <source>
        <dbReference type="SAM" id="MobiDB-lite"/>
    </source>
</evidence>
<feature type="non-terminal residue" evidence="2">
    <location>
        <position position="1"/>
    </location>
</feature>
<evidence type="ECO:0000313" key="2">
    <source>
        <dbReference type="EMBL" id="CAE7294168.1"/>
    </source>
</evidence>
<dbReference type="OrthoDB" id="419876at2759"/>
<comment type="caution">
    <text evidence="2">The sequence shown here is derived from an EMBL/GenBank/DDBJ whole genome shotgun (WGS) entry which is preliminary data.</text>
</comment>
<sequence>MAGDKQMMTAVDDQKRQFEELKVAVGKLLPNAEKDVADAMAKMVRGGKNQDGMEEFLSRLQPEEGSQGPQAPEGKSAEKQSADKERKVKKLAKGLALHSATVELMLDCFDNYVVLKRLSEDSAAYTNNS</sequence>
<dbReference type="EMBL" id="CAJNIZ010010125">
    <property type="protein sequence ID" value="CAE7294168.1"/>
    <property type="molecule type" value="Genomic_DNA"/>
</dbReference>
<dbReference type="AlphaFoldDB" id="A0A812N8Q2"/>
<accession>A0A812N8Q2</accession>
<keyword evidence="3" id="KW-1185">Reference proteome</keyword>
<gene>
    <name evidence="2" type="primary">Pdia3</name>
    <name evidence="2" type="ORF">SPIL2461_LOCUS6613</name>
</gene>
<feature type="compositionally biased region" description="Basic and acidic residues" evidence="1">
    <location>
        <begin position="75"/>
        <end position="86"/>
    </location>
</feature>